<dbReference type="EMBL" id="CADCUT010000237">
    <property type="protein sequence ID" value="CAA9441227.1"/>
    <property type="molecule type" value="Genomic_DNA"/>
</dbReference>
<dbReference type="Pfam" id="PF00005">
    <property type="entry name" value="ABC_tran"/>
    <property type="match status" value="1"/>
</dbReference>
<dbReference type="GO" id="GO:0005315">
    <property type="term" value="F:phosphate transmembrane transporter activity"/>
    <property type="evidence" value="ECO:0007669"/>
    <property type="project" value="InterPro"/>
</dbReference>
<dbReference type="InterPro" id="IPR017871">
    <property type="entry name" value="ABC_transporter-like_CS"/>
</dbReference>
<evidence type="ECO:0000256" key="4">
    <source>
        <dbReference type="ARBA" id="ARBA00022967"/>
    </source>
</evidence>
<proteinExistence type="predicted"/>
<dbReference type="InterPro" id="IPR005670">
    <property type="entry name" value="PstB-like"/>
</dbReference>
<dbReference type="InterPro" id="IPR003439">
    <property type="entry name" value="ABC_transporter-like_ATP-bd"/>
</dbReference>
<evidence type="ECO:0000256" key="2">
    <source>
        <dbReference type="ARBA" id="ARBA00022741"/>
    </source>
</evidence>
<dbReference type="AlphaFoldDB" id="A0A6J4QCW2"/>
<dbReference type="CDD" id="cd03260">
    <property type="entry name" value="ABC_PstB_phosphate_transporter"/>
    <property type="match status" value="1"/>
</dbReference>
<keyword evidence="1" id="KW-0813">Transport</keyword>
<evidence type="ECO:0000256" key="1">
    <source>
        <dbReference type="ARBA" id="ARBA00022448"/>
    </source>
</evidence>
<dbReference type="SMART" id="SM00382">
    <property type="entry name" value="AAA"/>
    <property type="match status" value="1"/>
</dbReference>
<dbReference type="SUPFAM" id="SSF52540">
    <property type="entry name" value="P-loop containing nucleoside triphosphate hydrolases"/>
    <property type="match status" value="1"/>
</dbReference>
<sequence length="237" mass="25507">MQAPKIRVQGLRYAVGGVEILKGVDAEMPEGRITAVVGPSGAGKSTFLRSVNRLIEPTAGEVFVDGEPTAGMDPLRLRRQVGMVFQLPALFGRSVGEAILYGAHLAGRGADATRLLELVGLDGSLLAREPETLSVGQQQRVSIARALALEPEVLLMDEPTSALDGAARRRVEDLVRRLNANLGLTMVFVSHDLAQVERVADRVVLLSDGRSEGEWGRDEFFSGAGEQARRLLSGTRR</sequence>
<dbReference type="PANTHER" id="PTHR43423">
    <property type="entry name" value="ABC TRANSPORTER I FAMILY MEMBER 17"/>
    <property type="match status" value="1"/>
</dbReference>
<feature type="domain" description="ABC transporter" evidence="5">
    <location>
        <begin position="6"/>
        <end position="233"/>
    </location>
</feature>
<name>A0A6J4QCW2_9ACTN</name>
<accession>A0A6J4QCW2</accession>
<dbReference type="InterPro" id="IPR027417">
    <property type="entry name" value="P-loop_NTPase"/>
</dbReference>
<dbReference type="GO" id="GO:0035435">
    <property type="term" value="P:phosphate ion transmembrane transport"/>
    <property type="evidence" value="ECO:0007669"/>
    <property type="project" value="InterPro"/>
</dbReference>
<keyword evidence="3 6" id="KW-0067">ATP-binding</keyword>
<dbReference type="GO" id="GO:0005524">
    <property type="term" value="F:ATP binding"/>
    <property type="evidence" value="ECO:0007669"/>
    <property type="project" value="UniProtKB-KW"/>
</dbReference>
<gene>
    <name evidence="6" type="ORF">AVDCRST_MAG03-3987</name>
</gene>
<reference evidence="6" key="1">
    <citation type="submission" date="2020-02" db="EMBL/GenBank/DDBJ databases">
        <authorList>
            <person name="Meier V. D."/>
        </authorList>
    </citation>
    <scope>NUCLEOTIDE SEQUENCE</scope>
    <source>
        <strain evidence="6">AVDCRST_MAG03</strain>
    </source>
</reference>
<dbReference type="PROSITE" id="PS50893">
    <property type="entry name" value="ABC_TRANSPORTER_2"/>
    <property type="match status" value="1"/>
</dbReference>
<protein>
    <submittedName>
        <fullName evidence="6">Phosphate transport ATP-binding protein PstB</fullName>
    </submittedName>
</protein>
<dbReference type="PANTHER" id="PTHR43423:SF1">
    <property type="entry name" value="ABC TRANSPORTER I FAMILY MEMBER 17"/>
    <property type="match status" value="1"/>
</dbReference>
<evidence type="ECO:0000313" key="6">
    <source>
        <dbReference type="EMBL" id="CAA9441227.1"/>
    </source>
</evidence>
<dbReference type="InterPro" id="IPR003593">
    <property type="entry name" value="AAA+_ATPase"/>
</dbReference>
<dbReference type="GO" id="GO:0016020">
    <property type="term" value="C:membrane"/>
    <property type="evidence" value="ECO:0007669"/>
    <property type="project" value="InterPro"/>
</dbReference>
<organism evidence="6">
    <name type="scientific">uncultured Rubrobacteraceae bacterium</name>
    <dbReference type="NCBI Taxonomy" id="349277"/>
    <lineage>
        <taxon>Bacteria</taxon>
        <taxon>Bacillati</taxon>
        <taxon>Actinomycetota</taxon>
        <taxon>Rubrobacteria</taxon>
        <taxon>Rubrobacterales</taxon>
        <taxon>Rubrobacteraceae</taxon>
        <taxon>environmental samples</taxon>
    </lineage>
</organism>
<dbReference type="GO" id="GO:0016887">
    <property type="term" value="F:ATP hydrolysis activity"/>
    <property type="evidence" value="ECO:0007669"/>
    <property type="project" value="InterPro"/>
</dbReference>
<dbReference type="Gene3D" id="3.40.50.300">
    <property type="entry name" value="P-loop containing nucleotide triphosphate hydrolases"/>
    <property type="match status" value="1"/>
</dbReference>
<dbReference type="PROSITE" id="PS00211">
    <property type="entry name" value="ABC_TRANSPORTER_1"/>
    <property type="match status" value="1"/>
</dbReference>
<keyword evidence="2" id="KW-0547">Nucleotide-binding</keyword>
<evidence type="ECO:0000259" key="5">
    <source>
        <dbReference type="PROSITE" id="PS50893"/>
    </source>
</evidence>
<keyword evidence="4" id="KW-1278">Translocase</keyword>
<evidence type="ECO:0000256" key="3">
    <source>
        <dbReference type="ARBA" id="ARBA00022840"/>
    </source>
</evidence>